<dbReference type="InterPro" id="IPR023827">
    <property type="entry name" value="Peptidase_S8_Asp-AS"/>
</dbReference>
<reference evidence="19" key="2">
    <citation type="submission" date="2025-08" db="UniProtKB">
        <authorList>
            <consortium name="RefSeq"/>
        </authorList>
    </citation>
    <scope>IDENTIFICATION</scope>
    <source>
        <tissue evidence="19">Etiolated seedlings</tissue>
    </source>
</reference>
<feature type="active site" description="Charge relay system" evidence="11 12">
    <location>
        <position position="185"/>
    </location>
</feature>
<evidence type="ECO:0000256" key="11">
    <source>
        <dbReference type="PIRSR" id="PIRSR615500-1"/>
    </source>
</evidence>
<dbReference type="GeneID" id="101504858"/>
<keyword evidence="7 14" id="KW-0732">Signal</keyword>
<dbReference type="AlphaFoldDB" id="A0A1S2XEQ2"/>
<evidence type="ECO:0000256" key="6">
    <source>
        <dbReference type="ARBA" id="ARBA00022670"/>
    </source>
</evidence>
<comment type="subcellular location">
    <subcellularLocation>
        <location evidence="2">Secreted</location>
        <location evidence="2">Extracellular space</location>
        <location evidence="2">Apoplast</location>
    </subcellularLocation>
</comment>
<dbReference type="InterPro" id="IPR015500">
    <property type="entry name" value="Peptidase_S8_subtilisin-rel"/>
</dbReference>
<dbReference type="PaxDb" id="3827-XP_004488203.1"/>
<comment type="similarity">
    <text evidence="3 12 13">Belongs to the peptidase S8 family.</text>
</comment>
<keyword evidence="10" id="KW-0325">Glycoprotein</keyword>
<dbReference type="Gene3D" id="3.30.70.80">
    <property type="entry name" value="Peptidase S8 propeptide/proteinase inhibitor I9"/>
    <property type="match status" value="1"/>
</dbReference>
<dbReference type="Proteomes" id="UP000087171">
    <property type="component" value="Chromosome Ca1"/>
</dbReference>
<dbReference type="GO" id="GO:0006508">
    <property type="term" value="P:proteolysis"/>
    <property type="evidence" value="ECO:0007669"/>
    <property type="project" value="UniProtKB-KW"/>
</dbReference>
<name>A0A1S2XEQ2_CICAR</name>
<feature type="active site" description="Charge relay system" evidence="11 12">
    <location>
        <position position="624"/>
    </location>
</feature>
<keyword evidence="4" id="KW-0052">Apoplast</keyword>
<evidence type="ECO:0000256" key="14">
    <source>
        <dbReference type="SAM" id="SignalP"/>
    </source>
</evidence>
<dbReference type="GO" id="GO:0009610">
    <property type="term" value="P:response to symbiotic fungus"/>
    <property type="evidence" value="ECO:0007669"/>
    <property type="project" value="UniProtKB-ARBA"/>
</dbReference>
<evidence type="ECO:0000256" key="4">
    <source>
        <dbReference type="ARBA" id="ARBA00022523"/>
    </source>
</evidence>
<keyword evidence="18" id="KW-1185">Reference proteome</keyword>
<keyword evidence="6 12" id="KW-0645">Protease</keyword>
<evidence type="ECO:0000256" key="7">
    <source>
        <dbReference type="ARBA" id="ARBA00022729"/>
    </source>
</evidence>
<evidence type="ECO:0000256" key="5">
    <source>
        <dbReference type="ARBA" id="ARBA00022525"/>
    </source>
</evidence>
<dbReference type="InterPro" id="IPR037045">
    <property type="entry name" value="S8pro/Inhibitor_I9_sf"/>
</dbReference>
<dbReference type="Pfam" id="PF00082">
    <property type="entry name" value="Peptidase_S8"/>
    <property type="match status" value="1"/>
</dbReference>
<evidence type="ECO:0000259" key="17">
    <source>
        <dbReference type="Pfam" id="PF17766"/>
    </source>
</evidence>
<dbReference type="OrthoDB" id="206201at2759"/>
<evidence type="ECO:0000259" key="15">
    <source>
        <dbReference type="Pfam" id="PF00082"/>
    </source>
</evidence>
<dbReference type="GO" id="GO:0004252">
    <property type="term" value="F:serine-type endopeptidase activity"/>
    <property type="evidence" value="ECO:0007669"/>
    <property type="project" value="UniProtKB-UniRule"/>
</dbReference>
<dbReference type="PROSITE" id="PS51892">
    <property type="entry name" value="SUBTILASE"/>
    <property type="match status" value="1"/>
</dbReference>
<feature type="domain" description="Inhibitor I9" evidence="16">
    <location>
        <begin position="34"/>
        <end position="150"/>
    </location>
</feature>
<dbReference type="InterPro" id="IPR000209">
    <property type="entry name" value="Peptidase_S8/S53_dom"/>
</dbReference>
<dbReference type="Gene3D" id="3.50.30.30">
    <property type="match status" value="1"/>
</dbReference>
<feature type="chain" id="PRO_5010313573" evidence="14">
    <location>
        <begin position="23"/>
        <end position="852"/>
    </location>
</feature>
<gene>
    <name evidence="19" type="primary">LOC101504858</name>
</gene>
<dbReference type="InterPro" id="IPR010259">
    <property type="entry name" value="S8pro/Inhibitor_I9"/>
</dbReference>
<dbReference type="PRINTS" id="PR00723">
    <property type="entry name" value="SUBTILISIN"/>
</dbReference>
<dbReference type="PROSITE" id="PS00138">
    <property type="entry name" value="SUBTILASE_SER"/>
    <property type="match status" value="1"/>
</dbReference>
<dbReference type="InterPro" id="IPR045051">
    <property type="entry name" value="SBT"/>
</dbReference>
<dbReference type="CDD" id="cd02120">
    <property type="entry name" value="PA_subtilisin_like"/>
    <property type="match status" value="1"/>
</dbReference>
<dbReference type="InterPro" id="IPR036852">
    <property type="entry name" value="Peptidase_S8/S53_dom_sf"/>
</dbReference>
<evidence type="ECO:0000256" key="10">
    <source>
        <dbReference type="ARBA" id="ARBA00023180"/>
    </source>
</evidence>
<dbReference type="CDD" id="cd04852">
    <property type="entry name" value="Peptidases_S8_3"/>
    <property type="match status" value="1"/>
</dbReference>
<evidence type="ECO:0000256" key="3">
    <source>
        <dbReference type="ARBA" id="ARBA00011073"/>
    </source>
</evidence>
<organism evidence="18 19">
    <name type="scientific">Cicer arietinum</name>
    <name type="common">Chickpea</name>
    <name type="synonym">Garbanzo</name>
    <dbReference type="NCBI Taxonomy" id="3827"/>
    <lineage>
        <taxon>Eukaryota</taxon>
        <taxon>Viridiplantae</taxon>
        <taxon>Streptophyta</taxon>
        <taxon>Embryophyta</taxon>
        <taxon>Tracheophyta</taxon>
        <taxon>Spermatophyta</taxon>
        <taxon>Magnoliopsida</taxon>
        <taxon>eudicotyledons</taxon>
        <taxon>Gunneridae</taxon>
        <taxon>Pentapetalae</taxon>
        <taxon>rosids</taxon>
        <taxon>fabids</taxon>
        <taxon>Fabales</taxon>
        <taxon>Fabaceae</taxon>
        <taxon>Papilionoideae</taxon>
        <taxon>50 kb inversion clade</taxon>
        <taxon>NPAAA clade</taxon>
        <taxon>Hologalegina</taxon>
        <taxon>IRL clade</taxon>
        <taxon>Cicereae</taxon>
        <taxon>Cicer</taxon>
    </lineage>
</organism>
<proteinExistence type="inferred from homology"/>
<feature type="active site" description="Charge relay system" evidence="11 12">
    <location>
        <position position="260"/>
    </location>
</feature>
<feature type="signal peptide" evidence="14">
    <location>
        <begin position="1"/>
        <end position="22"/>
    </location>
</feature>
<dbReference type="Pfam" id="PF17766">
    <property type="entry name" value="fn3_6"/>
    <property type="match status" value="1"/>
</dbReference>
<feature type="domain" description="Peptidase S8/S53" evidence="15">
    <location>
        <begin position="176"/>
        <end position="660"/>
    </location>
</feature>
<keyword evidence="8 12" id="KW-0378">Hydrolase</keyword>
<dbReference type="Gene3D" id="2.60.40.2310">
    <property type="match status" value="1"/>
</dbReference>
<dbReference type="GO" id="GO:0009609">
    <property type="term" value="P:response to symbiotic bacterium"/>
    <property type="evidence" value="ECO:0007669"/>
    <property type="project" value="UniProtKB-ARBA"/>
</dbReference>
<evidence type="ECO:0000256" key="9">
    <source>
        <dbReference type="ARBA" id="ARBA00022825"/>
    </source>
</evidence>
<dbReference type="InterPro" id="IPR023828">
    <property type="entry name" value="Peptidase_S8_Ser-AS"/>
</dbReference>
<dbReference type="FunFam" id="3.40.50.200:FF:000006">
    <property type="entry name" value="Subtilisin-like protease SBT1.5"/>
    <property type="match status" value="1"/>
</dbReference>
<keyword evidence="5" id="KW-0964">Secreted</keyword>
<evidence type="ECO:0000256" key="1">
    <source>
        <dbReference type="ARBA" id="ARBA00002076"/>
    </source>
</evidence>
<dbReference type="eggNOG" id="ENOG502QSVR">
    <property type="taxonomic scope" value="Eukaryota"/>
</dbReference>
<dbReference type="Pfam" id="PF05922">
    <property type="entry name" value="Inhibitor_I9"/>
    <property type="match status" value="1"/>
</dbReference>
<evidence type="ECO:0000256" key="13">
    <source>
        <dbReference type="RuleBase" id="RU003355"/>
    </source>
</evidence>
<dbReference type="STRING" id="3827.A0A1S2XEQ2"/>
<evidence type="ECO:0000256" key="8">
    <source>
        <dbReference type="ARBA" id="ARBA00022801"/>
    </source>
</evidence>
<dbReference type="RefSeq" id="XP_004488203.1">
    <property type="nucleotide sequence ID" value="XM_004488146.3"/>
</dbReference>
<dbReference type="SUPFAM" id="SSF52743">
    <property type="entry name" value="Subtilisin-like"/>
    <property type="match status" value="1"/>
</dbReference>
<reference evidence="18" key="1">
    <citation type="journal article" date="2013" name="Nat. Biotechnol.">
        <title>Draft genome sequence of chickpea (Cicer arietinum) provides a resource for trait improvement.</title>
        <authorList>
            <person name="Varshney R.K."/>
            <person name="Song C."/>
            <person name="Saxena R.K."/>
            <person name="Azam S."/>
            <person name="Yu S."/>
            <person name="Sharpe A.G."/>
            <person name="Cannon S."/>
            <person name="Baek J."/>
            <person name="Rosen B.D."/>
            <person name="Tar'an B."/>
            <person name="Millan T."/>
            <person name="Zhang X."/>
            <person name="Ramsay L.D."/>
            <person name="Iwata A."/>
            <person name="Wang Y."/>
            <person name="Nelson W."/>
            <person name="Farmer A.D."/>
            <person name="Gaur P.M."/>
            <person name="Soderlund C."/>
            <person name="Penmetsa R.V."/>
            <person name="Xu C."/>
            <person name="Bharti A.K."/>
            <person name="He W."/>
            <person name="Winter P."/>
            <person name="Zhao S."/>
            <person name="Hane J.K."/>
            <person name="Carrasquilla-Garcia N."/>
            <person name="Condie J.A."/>
            <person name="Upadhyaya H.D."/>
            <person name="Luo M.C."/>
            <person name="Thudi M."/>
            <person name="Gowda C.L."/>
            <person name="Singh N.P."/>
            <person name="Lichtenzveig J."/>
            <person name="Gali K.K."/>
            <person name="Rubio J."/>
            <person name="Nadarajan N."/>
            <person name="Dolezel J."/>
            <person name="Bansal K.C."/>
            <person name="Xu X."/>
            <person name="Edwards D."/>
            <person name="Zhang G."/>
            <person name="Kahl G."/>
            <person name="Gil J."/>
            <person name="Singh K.B."/>
            <person name="Datta S.K."/>
            <person name="Jackson S.A."/>
            <person name="Wang J."/>
            <person name="Cook D.R."/>
        </authorList>
    </citation>
    <scope>NUCLEOTIDE SEQUENCE [LARGE SCALE GENOMIC DNA]</scope>
    <source>
        <strain evidence="18">cv. CDC Frontier</strain>
    </source>
</reference>
<accession>A0A1S2XEQ2</accession>
<dbReference type="KEGG" id="cam:101504858"/>
<dbReference type="PANTHER" id="PTHR10795">
    <property type="entry name" value="PROPROTEIN CONVERTASE SUBTILISIN/KEXIN"/>
    <property type="match status" value="1"/>
</dbReference>
<evidence type="ECO:0000313" key="19">
    <source>
        <dbReference type="RefSeq" id="XP_004488203.1"/>
    </source>
</evidence>
<keyword evidence="9 12" id="KW-0720">Serine protease</keyword>
<dbReference type="PROSITE" id="PS00136">
    <property type="entry name" value="SUBTILASE_ASP"/>
    <property type="match status" value="1"/>
</dbReference>
<sequence length="852" mass="91414">MGKIHLSHLMLFCLSMFVPCLCQQDDLDNVTTSVYVVTLKQAPTSHYYYGELTSLNESGFKHNASGTEKTQFQKPRYGNITKTDKRYGSYVTRVHDSLLKKVLKGEKYLKLYSYHYLINGFAVLVTQQQAERLSRSSEVSIVVLDFSVRTATTHTPQFLGLPQGAWSQDGGFETAGEGIVIGFVDTGIDPTHPSFGDNKSEHSYPVPDHFSGICEVTRDFPSGSCNRKLVGARHFAASAITRGIFNMSQDYASPFDGDGHGTHTASVAAGNHGIPVIVAGHHFGNASGMAPRSHIAVYKALYKSFGGFAADVVAAIDQAAQDGVDIISLSITPNRRPPGVATFFNPIDMALLSAVKAGIFVVQAAGNTGPSPMSMSSFSPWILTVGAASHDRQYSNSIFLGNNVTITGVGLAPGTDQNKLYKLIHAHDALNNDTSVVDDMYVGECQDACKYNKDLIQGNLLICSYSIRFVLGISTIKRASETAKNLSAVGVVFYMDPYVIGFQLNPVAIKMPSIIIPSTNDSKILMQYYNSSLEIDAVSKKVVKFGAVAAICGGLKANYNNTAPKVMYYSARGPDPEDSLPRQADILKPNLLAPGNFIWAAWSSLGTDSVEFLGENFAMMSGTSMAAPHIAGLAALIKQKFPNFSPAAIGSALSTTASQNDKSGGLIMAQRSYAFPDLSQTPATPFDMGSGFVNATAALNPGLVFDSSYDDYMSFLCGINGSAPVVLNYTGQNCLLYNTTLNGPDLNLPSITLSKLNQSRIVQRTVQNIAAGNETYSVGWSAPFGVSMKVTPTHFSIANGEKQLLSVILNATINSSVASFGRIGLFGNQGHVVNIPLSVIFKISYNNITTTS</sequence>
<evidence type="ECO:0000259" key="16">
    <source>
        <dbReference type="Pfam" id="PF05922"/>
    </source>
</evidence>
<evidence type="ECO:0000256" key="12">
    <source>
        <dbReference type="PROSITE-ProRule" id="PRU01240"/>
    </source>
</evidence>
<feature type="domain" description="Subtilisin-like protease fibronectin type-III" evidence="17">
    <location>
        <begin position="745"/>
        <end position="839"/>
    </location>
</feature>
<dbReference type="InterPro" id="IPR034197">
    <property type="entry name" value="Peptidases_S8_3"/>
</dbReference>
<dbReference type="Gene3D" id="3.40.50.200">
    <property type="entry name" value="Peptidase S8/S53 domain"/>
    <property type="match status" value="1"/>
</dbReference>
<evidence type="ECO:0000256" key="2">
    <source>
        <dbReference type="ARBA" id="ARBA00004271"/>
    </source>
</evidence>
<dbReference type="InterPro" id="IPR041469">
    <property type="entry name" value="Subtilisin-like_FN3"/>
</dbReference>
<evidence type="ECO:0000313" key="18">
    <source>
        <dbReference type="Proteomes" id="UP000087171"/>
    </source>
</evidence>
<comment type="function">
    <text evidence="1">Required for arbuscular mycorrhiza (AM) development during AM symbiosis with AM fungi (e.g. Glomeromycota intraradices).</text>
</comment>
<dbReference type="GO" id="GO:0048046">
    <property type="term" value="C:apoplast"/>
    <property type="evidence" value="ECO:0007669"/>
    <property type="project" value="UniProtKB-SubCell"/>
</dbReference>
<protein>
    <submittedName>
        <fullName evidence="19">Subtilisin-like protease SBT2.2</fullName>
    </submittedName>
</protein>